<keyword evidence="2" id="KW-1185">Reference proteome</keyword>
<dbReference type="InterPro" id="IPR007815">
    <property type="entry name" value="Emycin_Estase"/>
</dbReference>
<dbReference type="OrthoDB" id="9810066at2"/>
<dbReference type="PANTHER" id="PTHR31299:SF0">
    <property type="entry name" value="ESTERASE, PUTATIVE (AFU_ORTHOLOGUE AFUA_1G05850)-RELATED"/>
    <property type="match status" value="1"/>
</dbReference>
<dbReference type="Proteomes" id="UP000239494">
    <property type="component" value="Unassembled WGS sequence"/>
</dbReference>
<proteinExistence type="predicted"/>
<dbReference type="PANTHER" id="PTHR31299">
    <property type="entry name" value="ESTERASE, PUTATIVE (AFU_ORTHOLOGUE AFUA_1G05850)-RELATED"/>
    <property type="match status" value="1"/>
</dbReference>
<evidence type="ECO:0000313" key="1">
    <source>
        <dbReference type="EMBL" id="PRY41407.1"/>
    </source>
</evidence>
<accession>A0A2T0T6Y8</accession>
<dbReference type="GO" id="GO:0046677">
    <property type="term" value="P:response to antibiotic"/>
    <property type="evidence" value="ECO:0007669"/>
    <property type="project" value="InterPro"/>
</dbReference>
<dbReference type="Gene3D" id="3.40.1660.10">
    <property type="entry name" value="EreA-like (biosynthetic domain)"/>
    <property type="match status" value="1"/>
</dbReference>
<dbReference type="AlphaFoldDB" id="A0A2T0T6Y8"/>
<dbReference type="CDD" id="cd14728">
    <property type="entry name" value="Ere-like"/>
    <property type="match status" value="1"/>
</dbReference>
<name>A0A2T0T6Y8_9PSEU</name>
<dbReference type="Gene3D" id="1.20.1440.30">
    <property type="entry name" value="Biosynthetic Protein domain"/>
    <property type="match status" value="1"/>
</dbReference>
<comment type="caution">
    <text evidence="1">The sequence shown here is derived from an EMBL/GenBank/DDBJ whole genome shotgun (WGS) entry which is preliminary data.</text>
</comment>
<reference evidence="1 2" key="1">
    <citation type="submission" date="2018-03" db="EMBL/GenBank/DDBJ databases">
        <title>Genomic Encyclopedia of Archaeal and Bacterial Type Strains, Phase II (KMG-II): from individual species to whole genera.</title>
        <authorList>
            <person name="Goeker M."/>
        </authorList>
    </citation>
    <scope>NUCLEOTIDE SEQUENCE [LARGE SCALE GENOMIC DNA]</scope>
    <source>
        <strain evidence="1 2">DSM 44720</strain>
    </source>
</reference>
<organism evidence="1 2">
    <name type="scientific">Umezawaea tangerina</name>
    <dbReference type="NCBI Taxonomy" id="84725"/>
    <lineage>
        <taxon>Bacteria</taxon>
        <taxon>Bacillati</taxon>
        <taxon>Actinomycetota</taxon>
        <taxon>Actinomycetes</taxon>
        <taxon>Pseudonocardiales</taxon>
        <taxon>Pseudonocardiaceae</taxon>
        <taxon>Umezawaea</taxon>
    </lineage>
</organism>
<dbReference type="InterPro" id="IPR052036">
    <property type="entry name" value="Hydrolase/PRTase-associated"/>
</dbReference>
<dbReference type="SUPFAM" id="SSF159501">
    <property type="entry name" value="EreA/ChaN-like"/>
    <property type="match status" value="1"/>
</dbReference>
<gene>
    <name evidence="1" type="ORF">CLV43_105165</name>
</gene>
<evidence type="ECO:0000313" key="2">
    <source>
        <dbReference type="Proteomes" id="UP000239494"/>
    </source>
</evidence>
<dbReference type="RefSeq" id="WP_106188441.1">
    <property type="nucleotide sequence ID" value="NZ_PVTF01000005.1"/>
</dbReference>
<protein>
    <submittedName>
        <fullName evidence="1">Erythromycin esterase</fullName>
    </submittedName>
</protein>
<dbReference type="EMBL" id="PVTF01000005">
    <property type="protein sequence ID" value="PRY41407.1"/>
    <property type="molecule type" value="Genomic_DNA"/>
</dbReference>
<sequence length="440" mass="48572">MDIDITGWLRENIVRLRTIEPGDASYRELEPLRDIVGDARVVAIGESTHRVHEFYQLRHLVTRFLAEEMGFTAFAMESGFPEGWAVHDWVLGGGGDLDALLRDGITYHMGKCAEMRDQLLWMREHNLTHDRKLRFYGMDVPDSSASALPGVLAALGFLDEADPEYAAAVGRNLVPLLDYLPSDRTGLAWAAPAIHAYLALGAAHRHELTARISELAERLRALRVPYSTVDPTKADIALQCAVNARYADAFLANIAAAPERTYRGANVRDAAMADNVEWILGREDRVVIAAANGHVQRWPYRVPPIITEEQVMLGQHLARSLGERMVVIATTYNGGRVFSHRPLVDGPPGHTEVFHEDVAPFTEPGSLDVLLASAGEPLALLDLRDVPADGAVADRFARIDGTQQGAYKQLVNPLVAFDAVVHIDKVTPWHTFVGPPRKRV</sequence>
<dbReference type="Gene3D" id="3.30.1870.10">
    <property type="entry name" value="EreA-like, domain 2"/>
    <property type="match status" value="1"/>
</dbReference>
<dbReference type="Pfam" id="PF05139">
    <property type="entry name" value="Erythro_esteras"/>
    <property type="match status" value="1"/>
</dbReference>